<dbReference type="PROSITE" id="PS51257">
    <property type="entry name" value="PROKAR_LIPOPROTEIN"/>
    <property type="match status" value="1"/>
</dbReference>
<accession>A0A5B8J6C3</accession>
<dbReference type="AlphaFoldDB" id="A0A5B8J6C3"/>
<dbReference type="RefSeq" id="WP_146478892.1">
    <property type="nucleotide sequence ID" value="NZ_CP042266.1"/>
</dbReference>
<keyword evidence="1" id="KW-0732">Signal</keyword>
<evidence type="ECO:0000313" key="3">
    <source>
        <dbReference type="Proteomes" id="UP000320580"/>
    </source>
</evidence>
<feature type="chain" id="PRO_5038623779" evidence="1">
    <location>
        <begin position="18"/>
        <end position="178"/>
    </location>
</feature>
<dbReference type="EMBL" id="CP042266">
    <property type="protein sequence ID" value="QDY75581.1"/>
    <property type="molecule type" value="Genomic_DNA"/>
</dbReference>
<protein>
    <submittedName>
        <fullName evidence="2">GerMN domain-containing protein</fullName>
    </submittedName>
</protein>
<sequence length="178" mass="18718">MKLRHRTAALLATALTAVLLTGCGVRPTGVLDGGKSAGGLTTGHRLYFVSPTGRLEAVARPGTRNESIEDPNGVLKGLRVGPTQSEREVAGLTTLMGDDDGARYVAKVSDGLVYVSVSHHSLSLTTVDDRNLLGQIVCSIARSRAVLGGGKQRTEEIPVVVQTGDGRSKKYGCAEFME</sequence>
<evidence type="ECO:0000313" key="2">
    <source>
        <dbReference type="EMBL" id="QDY75581.1"/>
    </source>
</evidence>
<dbReference type="KEGG" id="sqz:FQU76_02605"/>
<name>A0A5B8J6C3_9ACTN</name>
<gene>
    <name evidence="2" type="ORF">FQU76_02605</name>
</gene>
<dbReference type="Proteomes" id="UP000320580">
    <property type="component" value="Chromosome"/>
</dbReference>
<feature type="signal peptide" evidence="1">
    <location>
        <begin position="1"/>
        <end position="17"/>
    </location>
</feature>
<dbReference type="OrthoDB" id="3619627at2"/>
<evidence type="ECO:0000256" key="1">
    <source>
        <dbReference type="SAM" id="SignalP"/>
    </source>
</evidence>
<organism evidence="2 3">
    <name type="scientific">Streptomyces qinzhouensis</name>
    <dbReference type="NCBI Taxonomy" id="2599401"/>
    <lineage>
        <taxon>Bacteria</taxon>
        <taxon>Bacillati</taxon>
        <taxon>Actinomycetota</taxon>
        <taxon>Actinomycetes</taxon>
        <taxon>Kitasatosporales</taxon>
        <taxon>Streptomycetaceae</taxon>
        <taxon>Streptomyces</taxon>
    </lineage>
</organism>
<proteinExistence type="predicted"/>
<reference evidence="2 3" key="1">
    <citation type="submission" date="2019-07" db="EMBL/GenBank/DDBJ databases">
        <authorList>
            <person name="Zhu P."/>
        </authorList>
    </citation>
    <scope>NUCLEOTIDE SEQUENCE [LARGE SCALE GENOMIC DNA]</scope>
    <source>
        <strain evidence="2 3">SSL-25</strain>
    </source>
</reference>
<keyword evidence="3" id="KW-1185">Reference proteome</keyword>